<dbReference type="InterPro" id="IPR015943">
    <property type="entry name" value="WD40/YVTN_repeat-like_dom_sf"/>
</dbReference>
<proteinExistence type="predicted"/>
<evidence type="ECO:0000256" key="1">
    <source>
        <dbReference type="PROSITE-ProRule" id="PRU00221"/>
    </source>
</evidence>
<accession>A0ABW4T7M6</accession>
<reference evidence="3" key="1">
    <citation type="journal article" date="2019" name="Int. J. Syst. Evol. Microbiol.">
        <title>The Global Catalogue of Microorganisms (GCM) 10K type strain sequencing project: providing services to taxonomists for standard genome sequencing and annotation.</title>
        <authorList>
            <consortium name="The Broad Institute Genomics Platform"/>
            <consortium name="The Broad Institute Genome Sequencing Center for Infectious Disease"/>
            <person name="Wu L."/>
            <person name="Ma J."/>
        </authorList>
    </citation>
    <scope>NUCLEOTIDE SEQUENCE [LARGE SCALE GENOMIC DNA]</scope>
    <source>
        <strain evidence="3">ICMP 6774ER</strain>
    </source>
</reference>
<dbReference type="SUPFAM" id="SSF50978">
    <property type="entry name" value="WD40 repeat-like"/>
    <property type="match status" value="1"/>
</dbReference>
<evidence type="ECO:0008006" key="4">
    <source>
        <dbReference type="Google" id="ProtNLM"/>
    </source>
</evidence>
<dbReference type="PROSITE" id="PS50082">
    <property type="entry name" value="WD_REPEATS_2"/>
    <property type="match status" value="1"/>
</dbReference>
<dbReference type="Gene3D" id="2.130.10.10">
    <property type="entry name" value="YVTN repeat-like/Quinoprotein amine dehydrogenase"/>
    <property type="match status" value="1"/>
</dbReference>
<dbReference type="Pfam" id="PF00400">
    <property type="entry name" value="WD40"/>
    <property type="match status" value="1"/>
</dbReference>
<dbReference type="EMBL" id="JBHUFV010000059">
    <property type="protein sequence ID" value="MFD1937372.1"/>
    <property type="molecule type" value="Genomic_DNA"/>
</dbReference>
<dbReference type="InterPro" id="IPR001680">
    <property type="entry name" value="WD40_rpt"/>
</dbReference>
<dbReference type="RefSeq" id="WP_379578494.1">
    <property type="nucleotide sequence ID" value="NZ_JBHUFV010000059.1"/>
</dbReference>
<dbReference type="PROSITE" id="PS50294">
    <property type="entry name" value="WD_REPEATS_REGION"/>
    <property type="match status" value="1"/>
</dbReference>
<name>A0ABW4T7M6_9ACTN</name>
<dbReference type="Proteomes" id="UP001597368">
    <property type="component" value="Unassembled WGS sequence"/>
</dbReference>
<keyword evidence="1" id="KW-0853">WD repeat</keyword>
<organism evidence="2 3">
    <name type="scientific">Nonomuraea mangrovi</name>
    <dbReference type="NCBI Taxonomy" id="2316207"/>
    <lineage>
        <taxon>Bacteria</taxon>
        <taxon>Bacillati</taxon>
        <taxon>Actinomycetota</taxon>
        <taxon>Actinomycetes</taxon>
        <taxon>Streptosporangiales</taxon>
        <taxon>Streptosporangiaceae</taxon>
        <taxon>Nonomuraea</taxon>
    </lineage>
</organism>
<evidence type="ECO:0000313" key="3">
    <source>
        <dbReference type="Proteomes" id="UP001597368"/>
    </source>
</evidence>
<feature type="repeat" description="WD" evidence="1">
    <location>
        <begin position="1"/>
        <end position="35"/>
    </location>
</feature>
<dbReference type="InterPro" id="IPR036322">
    <property type="entry name" value="WD40_repeat_dom_sf"/>
</dbReference>
<evidence type="ECO:0000313" key="2">
    <source>
        <dbReference type="EMBL" id="MFD1937372.1"/>
    </source>
</evidence>
<sequence>MNSVAFAPDGGTLASAGADQSVRLWDTATHRRIGEPGIHAGDAQGLAF</sequence>
<gene>
    <name evidence="2" type="ORF">ACFSKW_38475</name>
</gene>
<comment type="caution">
    <text evidence="2">The sequence shown here is derived from an EMBL/GenBank/DDBJ whole genome shotgun (WGS) entry which is preliminary data.</text>
</comment>
<protein>
    <recommendedName>
        <fullName evidence="4">WD40 repeat domain-containing protein</fullName>
    </recommendedName>
</protein>
<keyword evidence="3" id="KW-1185">Reference proteome</keyword>